<dbReference type="Gene3D" id="2.40.420.20">
    <property type="match status" value="1"/>
</dbReference>
<name>A0A3D9L4X3_MARFU</name>
<feature type="coiled-coil region" evidence="4">
    <location>
        <begin position="201"/>
        <end position="235"/>
    </location>
</feature>
<dbReference type="Gene3D" id="2.40.50.100">
    <property type="match status" value="1"/>
</dbReference>
<dbReference type="AlphaFoldDB" id="A0A3D9L4X3"/>
<dbReference type="Proteomes" id="UP000256779">
    <property type="component" value="Unassembled WGS sequence"/>
</dbReference>
<evidence type="ECO:0000256" key="4">
    <source>
        <dbReference type="SAM" id="Coils"/>
    </source>
</evidence>
<dbReference type="Gene3D" id="1.10.287.470">
    <property type="entry name" value="Helix hairpin bin"/>
    <property type="match status" value="1"/>
</dbReference>
<dbReference type="GO" id="GO:0022857">
    <property type="term" value="F:transmembrane transporter activity"/>
    <property type="evidence" value="ECO:0007669"/>
    <property type="project" value="InterPro"/>
</dbReference>
<reference evidence="5 6" key="1">
    <citation type="submission" date="2018-07" db="EMBL/GenBank/DDBJ databases">
        <title>Genomic Encyclopedia of Type Strains, Phase IV (KMG-IV): sequencing the most valuable type-strain genomes for metagenomic binning, comparative biology and taxonomic classification.</title>
        <authorList>
            <person name="Goeker M."/>
        </authorList>
    </citation>
    <scope>NUCLEOTIDE SEQUENCE [LARGE SCALE GENOMIC DNA]</scope>
    <source>
        <strain evidence="5 6">DSM 4134</strain>
    </source>
</reference>
<gene>
    <name evidence="5" type="ORF">C7460_108152</name>
</gene>
<dbReference type="EMBL" id="QREG01000008">
    <property type="protein sequence ID" value="RED99532.1"/>
    <property type="molecule type" value="Genomic_DNA"/>
</dbReference>
<dbReference type="OrthoDB" id="1957187at2"/>
<comment type="caution">
    <text evidence="5">The sequence shown here is derived from an EMBL/GenBank/DDBJ whole genome shotgun (WGS) entry which is preliminary data.</text>
</comment>
<dbReference type="InterPro" id="IPR050465">
    <property type="entry name" value="UPF0194_transport"/>
</dbReference>
<comment type="similarity">
    <text evidence="2">Belongs to the membrane fusion protein (MFP) (TC 8.A.1) family.</text>
</comment>
<protein>
    <submittedName>
        <fullName evidence="5">HlyD family secretion protein</fullName>
    </submittedName>
</protein>
<organism evidence="5 6">
    <name type="scientific">Marinoscillum furvescens DSM 4134</name>
    <dbReference type="NCBI Taxonomy" id="1122208"/>
    <lineage>
        <taxon>Bacteria</taxon>
        <taxon>Pseudomonadati</taxon>
        <taxon>Bacteroidota</taxon>
        <taxon>Cytophagia</taxon>
        <taxon>Cytophagales</taxon>
        <taxon>Reichenbachiellaceae</taxon>
        <taxon>Marinoscillum</taxon>
    </lineage>
</organism>
<dbReference type="SUPFAM" id="SSF111369">
    <property type="entry name" value="HlyD-like secretion proteins"/>
    <property type="match status" value="1"/>
</dbReference>
<keyword evidence="3 4" id="KW-0175">Coiled coil</keyword>
<dbReference type="GO" id="GO:0016020">
    <property type="term" value="C:membrane"/>
    <property type="evidence" value="ECO:0007669"/>
    <property type="project" value="InterPro"/>
</dbReference>
<evidence type="ECO:0000313" key="5">
    <source>
        <dbReference type="EMBL" id="RED99532.1"/>
    </source>
</evidence>
<dbReference type="PANTHER" id="PTHR32347">
    <property type="entry name" value="EFFLUX SYSTEM COMPONENT YKNX-RELATED"/>
    <property type="match status" value="1"/>
</dbReference>
<evidence type="ECO:0000313" key="6">
    <source>
        <dbReference type="Proteomes" id="UP000256779"/>
    </source>
</evidence>
<evidence type="ECO:0000256" key="3">
    <source>
        <dbReference type="ARBA" id="ARBA00023054"/>
    </source>
</evidence>
<dbReference type="GO" id="GO:0030313">
    <property type="term" value="C:cell envelope"/>
    <property type="evidence" value="ECO:0007669"/>
    <property type="project" value="UniProtKB-SubCell"/>
</dbReference>
<evidence type="ECO:0000256" key="2">
    <source>
        <dbReference type="ARBA" id="ARBA00009477"/>
    </source>
</evidence>
<dbReference type="PANTHER" id="PTHR32347:SF23">
    <property type="entry name" value="BLL5650 PROTEIN"/>
    <property type="match status" value="1"/>
</dbReference>
<dbReference type="Gene3D" id="2.40.30.170">
    <property type="match status" value="1"/>
</dbReference>
<comment type="subcellular location">
    <subcellularLocation>
        <location evidence="1">Cell envelope</location>
    </subcellularLocation>
</comment>
<keyword evidence="6" id="KW-1185">Reference proteome</keyword>
<dbReference type="RefSeq" id="WP_115868062.1">
    <property type="nucleotide sequence ID" value="NZ_QREG01000008.1"/>
</dbReference>
<proteinExistence type="inferred from homology"/>
<evidence type="ECO:0000256" key="1">
    <source>
        <dbReference type="ARBA" id="ARBA00004196"/>
    </source>
</evidence>
<dbReference type="NCBIfam" id="TIGR01730">
    <property type="entry name" value="RND_mfp"/>
    <property type="match status" value="1"/>
</dbReference>
<dbReference type="InterPro" id="IPR006143">
    <property type="entry name" value="RND_pump_MFP"/>
</dbReference>
<accession>A0A3D9L4X3</accession>
<sequence length="416" mass="47542">MDRKIKKKKWTLKRILTWGGAGLFLLFILYSFVFADGGSRLNVEREKVNIATVREGEFREFIPVDGSVLPIKTIRLDAIEGGVVERKYYEGGILVDKGDTILKLSNNDLLQNFVREETQAFILVNNLENTKLSLKRNQFDLKRSLIELDYQIDQAKDAYERGKELYKEKIISEQEYLNLKREFDRLTDSREIQIESTRFDSLNARLQIAQAEATLQRTRDNLEMIKKNLDNLYIKAPISGRLSTVNAEVGESISTGQNIGQIDDLNGFKVRASIDEHYIARIYEGLKGTFDFAGGTYELEIAKIYPEVANGLFAVDMAFTDTIPDGIRRGQTLQIRLQLSENIRAVQIPRGSFYQTTGGNWIFVVTEGDGMAVRRNIRLGRQNPRYYEVLEGLEPGEKVVVSSYEGYADKDKLIFK</sequence>